<evidence type="ECO:0000256" key="3">
    <source>
        <dbReference type="ARBA" id="ARBA00022475"/>
    </source>
</evidence>
<dbReference type="PROSITE" id="PS50929">
    <property type="entry name" value="ABC_TM1F"/>
    <property type="match status" value="1"/>
</dbReference>
<dbReference type="Gene3D" id="1.20.1560.10">
    <property type="entry name" value="ABC transporter type 1, transmembrane domain"/>
    <property type="match status" value="1"/>
</dbReference>
<dbReference type="Pfam" id="PF00005">
    <property type="entry name" value="ABC_tran"/>
    <property type="match status" value="1"/>
</dbReference>
<evidence type="ECO:0000256" key="8">
    <source>
        <dbReference type="ARBA" id="ARBA00023136"/>
    </source>
</evidence>
<dbReference type="InterPro" id="IPR039421">
    <property type="entry name" value="Type_1_exporter"/>
</dbReference>
<feature type="transmembrane region" description="Helical" evidence="9">
    <location>
        <begin position="178"/>
        <end position="195"/>
    </location>
</feature>
<keyword evidence="2" id="KW-0813">Transport</keyword>
<evidence type="ECO:0000256" key="2">
    <source>
        <dbReference type="ARBA" id="ARBA00022448"/>
    </source>
</evidence>
<dbReference type="InterPro" id="IPR003593">
    <property type="entry name" value="AAA+_ATPase"/>
</dbReference>
<dbReference type="Gene3D" id="3.40.50.300">
    <property type="entry name" value="P-loop containing nucleotide triphosphate hydrolases"/>
    <property type="match status" value="1"/>
</dbReference>
<name>A0A5S9N320_9GAMM</name>
<protein>
    <submittedName>
        <fullName evidence="12">Protein glycosylation K</fullName>
        <ecNumber evidence="12">3.6.3.39</ecNumber>
    </submittedName>
</protein>
<dbReference type="FunFam" id="3.40.50.300:FF:000299">
    <property type="entry name" value="ABC transporter ATP-binding protein/permease"/>
    <property type="match status" value="1"/>
</dbReference>
<feature type="transmembrane region" description="Helical" evidence="9">
    <location>
        <begin position="153"/>
        <end position="172"/>
    </location>
</feature>
<evidence type="ECO:0000313" key="12">
    <source>
        <dbReference type="EMBL" id="CAA0081526.1"/>
    </source>
</evidence>
<dbReference type="GO" id="GO:0016887">
    <property type="term" value="F:ATP hydrolysis activity"/>
    <property type="evidence" value="ECO:0007669"/>
    <property type="project" value="InterPro"/>
</dbReference>
<evidence type="ECO:0000256" key="5">
    <source>
        <dbReference type="ARBA" id="ARBA00022741"/>
    </source>
</evidence>
<keyword evidence="4 9" id="KW-0812">Transmembrane</keyword>
<evidence type="ECO:0000256" key="9">
    <source>
        <dbReference type="SAM" id="Phobius"/>
    </source>
</evidence>
<dbReference type="GO" id="GO:0034040">
    <property type="term" value="F:ATPase-coupled lipid transmembrane transporter activity"/>
    <property type="evidence" value="ECO:0007669"/>
    <property type="project" value="TreeGrafter"/>
</dbReference>
<dbReference type="AlphaFoldDB" id="A0A5S9N320"/>
<proteinExistence type="predicted"/>
<dbReference type="InterPro" id="IPR036640">
    <property type="entry name" value="ABC1_TM_sf"/>
</dbReference>
<dbReference type="PROSITE" id="PS00211">
    <property type="entry name" value="ABC_TRANSPORTER_1"/>
    <property type="match status" value="1"/>
</dbReference>
<dbReference type="PANTHER" id="PTHR24221:SF654">
    <property type="entry name" value="ATP-BINDING CASSETTE SUB-FAMILY B MEMBER 6"/>
    <property type="match status" value="1"/>
</dbReference>
<gene>
    <name evidence="12" type="primary">pglK</name>
    <name evidence="12" type="ORF">DPBNPPHM_00360</name>
</gene>
<keyword evidence="5" id="KW-0547">Nucleotide-binding</keyword>
<evidence type="ECO:0000259" key="10">
    <source>
        <dbReference type="PROSITE" id="PS50893"/>
    </source>
</evidence>
<keyword evidence="12" id="KW-0378">Hydrolase</keyword>
<feature type="domain" description="ABC transmembrane type-1" evidence="11">
    <location>
        <begin position="25"/>
        <end position="321"/>
    </location>
</feature>
<dbReference type="InterPro" id="IPR017871">
    <property type="entry name" value="ABC_transporter-like_CS"/>
</dbReference>
<dbReference type="SUPFAM" id="SSF52540">
    <property type="entry name" value="P-loop containing nucleoside triphosphate hydrolases"/>
    <property type="match status" value="1"/>
</dbReference>
<dbReference type="SUPFAM" id="SSF90123">
    <property type="entry name" value="ABC transporter transmembrane region"/>
    <property type="match status" value="1"/>
</dbReference>
<feature type="domain" description="ABC transporter" evidence="10">
    <location>
        <begin position="355"/>
        <end position="590"/>
    </location>
</feature>
<keyword evidence="6" id="KW-0067">ATP-binding</keyword>
<accession>A0A5S9N320</accession>
<feature type="transmembrane region" description="Helical" evidence="9">
    <location>
        <begin position="21"/>
        <end position="49"/>
    </location>
</feature>
<comment type="subcellular location">
    <subcellularLocation>
        <location evidence="1">Cell membrane</location>
        <topology evidence="1">Multi-pass membrane protein</topology>
    </subcellularLocation>
</comment>
<organism evidence="12 13">
    <name type="scientific">BD1-7 clade bacterium</name>
    <dbReference type="NCBI Taxonomy" id="2029982"/>
    <lineage>
        <taxon>Bacteria</taxon>
        <taxon>Pseudomonadati</taxon>
        <taxon>Pseudomonadota</taxon>
        <taxon>Gammaproteobacteria</taxon>
        <taxon>Cellvibrionales</taxon>
        <taxon>Spongiibacteraceae</taxon>
        <taxon>BD1-7 clade</taxon>
    </lineage>
</organism>
<dbReference type="Proteomes" id="UP000434580">
    <property type="component" value="Unassembled WGS sequence"/>
</dbReference>
<dbReference type="GO" id="GO:0005886">
    <property type="term" value="C:plasma membrane"/>
    <property type="evidence" value="ECO:0007669"/>
    <property type="project" value="UniProtKB-SubCell"/>
</dbReference>
<dbReference type="GO" id="GO:0140359">
    <property type="term" value="F:ABC-type transporter activity"/>
    <property type="evidence" value="ECO:0007669"/>
    <property type="project" value="InterPro"/>
</dbReference>
<dbReference type="PROSITE" id="PS50893">
    <property type="entry name" value="ABC_TRANSPORTER_2"/>
    <property type="match status" value="1"/>
</dbReference>
<feature type="transmembrane region" description="Helical" evidence="9">
    <location>
        <begin position="76"/>
        <end position="96"/>
    </location>
</feature>
<evidence type="ECO:0000256" key="7">
    <source>
        <dbReference type="ARBA" id="ARBA00022989"/>
    </source>
</evidence>
<keyword evidence="7 9" id="KW-1133">Transmembrane helix</keyword>
<evidence type="ECO:0000256" key="4">
    <source>
        <dbReference type="ARBA" id="ARBA00022692"/>
    </source>
</evidence>
<dbReference type="GO" id="GO:0005524">
    <property type="term" value="F:ATP binding"/>
    <property type="evidence" value="ECO:0007669"/>
    <property type="project" value="UniProtKB-KW"/>
</dbReference>
<evidence type="ECO:0000259" key="11">
    <source>
        <dbReference type="PROSITE" id="PS50929"/>
    </source>
</evidence>
<dbReference type="Pfam" id="PF00664">
    <property type="entry name" value="ABC_membrane"/>
    <property type="match status" value="1"/>
</dbReference>
<dbReference type="InterPro" id="IPR011527">
    <property type="entry name" value="ABC1_TM_dom"/>
</dbReference>
<dbReference type="InterPro" id="IPR027417">
    <property type="entry name" value="P-loop_NTPase"/>
</dbReference>
<dbReference type="InterPro" id="IPR003439">
    <property type="entry name" value="ABC_transporter-like_ATP-bd"/>
</dbReference>
<dbReference type="EC" id="3.6.3.39" evidence="12"/>
<dbReference type="PANTHER" id="PTHR24221">
    <property type="entry name" value="ATP-BINDING CASSETTE SUB-FAMILY B"/>
    <property type="match status" value="1"/>
</dbReference>
<keyword evidence="3" id="KW-1003">Cell membrane</keyword>
<evidence type="ECO:0000256" key="6">
    <source>
        <dbReference type="ARBA" id="ARBA00022840"/>
    </source>
</evidence>
<feature type="transmembrane region" description="Helical" evidence="9">
    <location>
        <begin position="295"/>
        <end position="313"/>
    </location>
</feature>
<evidence type="ECO:0000313" key="13">
    <source>
        <dbReference type="Proteomes" id="UP000434580"/>
    </source>
</evidence>
<sequence length="591" mass="65335">MPYILNTLYSLLESRQKRQFVALQLLITLTALLELASITSIGPFMALVASPDTFKNNQLAQDAINMIGGEQPEVRLGLVVLILISLSTLTSLYTSWKLSRFGARLGADLSSRLYNYYINQDWIFHSSSNSSALTNRIAQETYRVTQGIIQPSLIILSKSILVILLIAGVFILEPMIAMIGSFFFAFCYLLIFQLTKLSLSTSGKKVSEHSEKRLRVISEGFGAIKDTLILQQQDAFSKEFEVHSMKWADHVSNIRVLGQAPRYIMEGITFGSVIGFIALLSTTDDTSLTDFLPKLTVFAFAGLKILPAMQAIFSNISSIKSNAPAFENIEVDLKKHRIFSINQAESMPVLTHGDIQIRHLSYEYPNTKKTILDNLNLDIPQNKTIGIAGPSGSGKSTLIDIICGLIPIKTGDIQIGTLSWNHQKKINWGSKVGYVPQSIFLLDSTIAENIAFGIDPTKICPVKLDDAIQKAHLNELISSLQYGIETVVGERGMQLSGGQRQRIGIARALYHDPEVLIFDEATSALDGISEQKIMEAITGLHGSKTIIMIAHRLSTLKNCDTIFFLEHGEISHQGSFDDLLKASDIFRKMSG</sequence>
<dbReference type="SMART" id="SM00382">
    <property type="entry name" value="AAA"/>
    <property type="match status" value="1"/>
</dbReference>
<feature type="transmembrane region" description="Helical" evidence="9">
    <location>
        <begin position="263"/>
        <end position="283"/>
    </location>
</feature>
<keyword evidence="8 9" id="KW-0472">Membrane</keyword>
<reference evidence="12 13" key="1">
    <citation type="submission" date="2019-11" db="EMBL/GenBank/DDBJ databases">
        <authorList>
            <person name="Holert J."/>
        </authorList>
    </citation>
    <scope>NUCLEOTIDE SEQUENCE [LARGE SCALE GENOMIC DNA]</scope>
    <source>
        <strain evidence="12">BC5_2</strain>
    </source>
</reference>
<evidence type="ECO:0000256" key="1">
    <source>
        <dbReference type="ARBA" id="ARBA00004651"/>
    </source>
</evidence>
<dbReference type="EMBL" id="CACSII010000001">
    <property type="protein sequence ID" value="CAA0081526.1"/>
    <property type="molecule type" value="Genomic_DNA"/>
</dbReference>